<accession>A0ABT5BKN7</accession>
<feature type="region of interest" description="Disordered" evidence="2">
    <location>
        <begin position="18"/>
        <end position="87"/>
    </location>
</feature>
<feature type="compositionally biased region" description="Low complexity" evidence="2">
    <location>
        <begin position="19"/>
        <end position="34"/>
    </location>
</feature>
<dbReference type="EMBL" id="JAQNDN010000022">
    <property type="protein sequence ID" value="MDC0673597.1"/>
    <property type="molecule type" value="Genomic_DNA"/>
</dbReference>
<evidence type="ECO:0000256" key="2">
    <source>
        <dbReference type="SAM" id="MobiDB-lite"/>
    </source>
</evidence>
<protein>
    <submittedName>
        <fullName evidence="4">Tetratricopeptide repeat protein</fullName>
    </submittedName>
</protein>
<dbReference type="RefSeq" id="WP_272006883.1">
    <property type="nucleotide sequence ID" value="NZ_JAQNDN010000022.1"/>
</dbReference>
<dbReference type="Gene3D" id="1.25.40.10">
    <property type="entry name" value="Tetratricopeptide repeat domain"/>
    <property type="match status" value="1"/>
</dbReference>
<dbReference type="Proteomes" id="UP001217838">
    <property type="component" value="Unassembled WGS sequence"/>
</dbReference>
<reference evidence="4 5" key="1">
    <citation type="submission" date="2022-11" db="EMBL/GenBank/DDBJ databases">
        <title>Minimal conservation of predation-associated metabolite biosynthetic gene clusters underscores biosynthetic potential of Myxococcota including descriptions for ten novel species: Archangium lansinium sp. nov., Myxococcus landrumus sp. nov., Nannocystis bai.</title>
        <authorList>
            <person name="Ahearne A."/>
            <person name="Stevens C."/>
            <person name="Dowd S."/>
        </authorList>
    </citation>
    <scope>NUCLEOTIDE SEQUENCE [LARGE SCALE GENOMIC DNA]</scope>
    <source>
        <strain evidence="4 5">NCELM</strain>
    </source>
</reference>
<feature type="chain" id="PRO_5045288866" evidence="3">
    <location>
        <begin position="18"/>
        <end position="277"/>
    </location>
</feature>
<dbReference type="PROSITE" id="PS50005">
    <property type="entry name" value="TPR"/>
    <property type="match status" value="1"/>
</dbReference>
<dbReference type="InterPro" id="IPR011990">
    <property type="entry name" value="TPR-like_helical_dom_sf"/>
</dbReference>
<feature type="compositionally biased region" description="Low complexity" evidence="2">
    <location>
        <begin position="47"/>
        <end position="56"/>
    </location>
</feature>
<evidence type="ECO:0000256" key="3">
    <source>
        <dbReference type="SAM" id="SignalP"/>
    </source>
</evidence>
<feature type="repeat" description="TPR" evidence="1">
    <location>
        <begin position="124"/>
        <end position="157"/>
    </location>
</feature>
<keyword evidence="5" id="KW-1185">Reference proteome</keyword>
<sequence>MFARVALLALLSFTCAGDEPPTAASSPAAGGPKAAEPPPAAPVIVDSAAPASGPRAAEPPPAPEAEKPADPASQDLTPRIAGATGPDAELFSRAEALRKQGDVMKMRQTLLELLRDHPASPLVPHVYLTLGDESFNRGEMKAALQFFEKTLTLPNDDVAAYALYLTGWCRVNLGDDEEALAAFVQAAERATRVATDRGRSLARASILDSAMVYVRVGKLDKAPAFYAKATKGTGVTTDEALRRMATAAIDSERRDELARLCKAEGMPAWCAGPLDRP</sequence>
<keyword evidence="1" id="KW-0802">TPR repeat</keyword>
<dbReference type="Pfam" id="PF13174">
    <property type="entry name" value="TPR_6"/>
    <property type="match status" value="2"/>
</dbReference>
<evidence type="ECO:0000313" key="5">
    <source>
        <dbReference type="Proteomes" id="UP001217838"/>
    </source>
</evidence>
<dbReference type="InterPro" id="IPR019734">
    <property type="entry name" value="TPR_rpt"/>
</dbReference>
<name>A0ABT5BKN7_9BACT</name>
<evidence type="ECO:0000256" key="1">
    <source>
        <dbReference type="PROSITE-ProRule" id="PRU00339"/>
    </source>
</evidence>
<comment type="caution">
    <text evidence="4">The sequence shown here is derived from an EMBL/GenBank/DDBJ whole genome shotgun (WGS) entry which is preliminary data.</text>
</comment>
<organism evidence="4 5">
    <name type="scientific">Nannocystis radixulma</name>
    <dbReference type="NCBI Taxonomy" id="2995305"/>
    <lineage>
        <taxon>Bacteria</taxon>
        <taxon>Pseudomonadati</taxon>
        <taxon>Myxococcota</taxon>
        <taxon>Polyangia</taxon>
        <taxon>Nannocystales</taxon>
        <taxon>Nannocystaceae</taxon>
        <taxon>Nannocystis</taxon>
    </lineage>
</organism>
<feature type="signal peptide" evidence="3">
    <location>
        <begin position="1"/>
        <end position="17"/>
    </location>
</feature>
<evidence type="ECO:0000313" key="4">
    <source>
        <dbReference type="EMBL" id="MDC0673597.1"/>
    </source>
</evidence>
<proteinExistence type="predicted"/>
<keyword evidence="3" id="KW-0732">Signal</keyword>
<dbReference type="SUPFAM" id="SSF48452">
    <property type="entry name" value="TPR-like"/>
    <property type="match status" value="1"/>
</dbReference>
<gene>
    <name evidence="4" type="ORF">POL58_37980</name>
</gene>